<proteinExistence type="predicted"/>
<dbReference type="InterPro" id="IPR043917">
    <property type="entry name" value="DUF5753"/>
</dbReference>
<protein>
    <submittedName>
        <fullName evidence="2">Helix-turn-helix domain-containing protein</fullName>
    </submittedName>
</protein>
<dbReference type="SUPFAM" id="SSF47413">
    <property type="entry name" value="lambda repressor-like DNA-binding domains"/>
    <property type="match status" value="1"/>
</dbReference>
<dbReference type="EMBL" id="JBHSPB010000010">
    <property type="protein sequence ID" value="MFC5722164.1"/>
    <property type="molecule type" value="Genomic_DNA"/>
</dbReference>
<dbReference type="RefSeq" id="WP_390317533.1">
    <property type="nucleotide sequence ID" value="NZ_JBHSPB010000010.1"/>
</dbReference>
<dbReference type="Gene3D" id="1.10.260.40">
    <property type="entry name" value="lambda repressor-like DNA-binding domains"/>
    <property type="match status" value="1"/>
</dbReference>
<dbReference type="Pfam" id="PF19054">
    <property type="entry name" value="DUF5753"/>
    <property type="match status" value="1"/>
</dbReference>
<comment type="caution">
    <text evidence="2">The sequence shown here is derived from an EMBL/GenBank/DDBJ whole genome shotgun (WGS) entry which is preliminary data.</text>
</comment>
<gene>
    <name evidence="2" type="ORF">ACFP1Z_18535</name>
</gene>
<organism evidence="2 3">
    <name type="scientific">Streptomyces gamaensis</name>
    <dbReference type="NCBI Taxonomy" id="1763542"/>
    <lineage>
        <taxon>Bacteria</taxon>
        <taxon>Bacillati</taxon>
        <taxon>Actinomycetota</taxon>
        <taxon>Actinomycetes</taxon>
        <taxon>Kitasatosporales</taxon>
        <taxon>Streptomycetaceae</taxon>
        <taxon>Streptomyces</taxon>
    </lineage>
</organism>
<dbReference type="Pfam" id="PF13560">
    <property type="entry name" value="HTH_31"/>
    <property type="match status" value="1"/>
</dbReference>
<dbReference type="InterPro" id="IPR001387">
    <property type="entry name" value="Cro/C1-type_HTH"/>
</dbReference>
<sequence length="279" mass="31607">MSAPASTPPHPSLVEQFGILLRELRQARGLKQWELAKAVHLTHTVISRYENGKLLPPTEEVVRLLDAALEANGRLLEAWDHLNDSPGAKWIQKYFEIESRAVRIRHLEAYVPALLQNDEYTRAMLERGMTFYGGNLEEKVAFRARRREVLRKPNAPEYALVLGEPGLNYLVGSPEVTGRQLMDLLDRMSDTGVNIRILPRDAVFHMNRIGVVTIFDMPNGQTIVYRAAPLTGLFVTEPASVVEYTAFYDQLHKQALAPKASRVLVRKVLEEIARAYRPT</sequence>
<dbReference type="PROSITE" id="PS50943">
    <property type="entry name" value="HTH_CROC1"/>
    <property type="match status" value="1"/>
</dbReference>
<name>A0ABW0Z3W1_9ACTN</name>
<dbReference type="SMART" id="SM00530">
    <property type="entry name" value="HTH_XRE"/>
    <property type="match status" value="1"/>
</dbReference>
<keyword evidence="3" id="KW-1185">Reference proteome</keyword>
<evidence type="ECO:0000313" key="2">
    <source>
        <dbReference type="EMBL" id="MFC5722164.1"/>
    </source>
</evidence>
<dbReference type="CDD" id="cd00093">
    <property type="entry name" value="HTH_XRE"/>
    <property type="match status" value="1"/>
</dbReference>
<dbReference type="InterPro" id="IPR010982">
    <property type="entry name" value="Lambda_DNA-bd_dom_sf"/>
</dbReference>
<evidence type="ECO:0000259" key="1">
    <source>
        <dbReference type="PROSITE" id="PS50943"/>
    </source>
</evidence>
<accession>A0ABW0Z3W1</accession>
<reference evidence="3" key="1">
    <citation type="journal article" date="2019" name="Int. J. Syst. Evol. Microbiol.">
        <title>The Global Catalogue of Microorganisms (GCM) 10K type strain sequencing project: providing services to taxonomists for standard genome sequencing and annotation.</title>
        <authorList>
            <consortium name="The Broad Institute Genomics Platform"/>
            <consortium name="The Broad Institute Genome Sequencing Center for Infectious Disease"/>
            <person name="Wu L."/>
            <person name="Ma J."/>
        </authorList>
    </citation>
    <scope>NUCLEOTIDE SEQUENCE [LARGE SCALE GENOMIC DNA]</scope>
    <source>
        <strain evidence="3">CGMCC 4.7304</strain>
    </source>
</reference>
<evidence type="ECO:0000313" key="3">
    <source>
        <dbReference type="Proteomes" id="UP001596083"/>
    </source>
</evidence>
<dbReference type="Proteomes" id="UP001596083">
    <property type="component" value="Unassembled WGS sequence"/>
</dbReference>
<feature type="domain" description="HTH cro/C1-type" evidence="1">
    <location>
        <begin position="21"/>
        <end position="67"/>
    </location>
</feature>